<dbReference type="Proteomes" id="UP000678499">
    <property type="component" value="Unassembled WGS sequence"/>
</dbReference>
<evidence type="ECO:0000256" key="5">
    <source>
        <dbReference type="ARBA" id="ARBA00022917"/>
    </source>
</evidence>
<keyword evidence="4" id="KW-0067">ATP-binding</keyword>
<dbReference type="GO" id="GO:0005524">
    <property type="term" value="F:ATP binding"/>
    <property type="evidence" value="ECO:0007669"/>
    <property type="project" value="UniProtKB-KW"/>
</dbReference>
<reference evidence="8" key="1">
    <citation type="submission" date="2020-11" db="EMBL/GenBank/DDBJ databases">
        <authorList>
            <person name="Tran Van P."/>
        </authorList>
    </citation>
    <scope>NUCLEOTIDE SEQUENCE</scope>
</reference>
<dbReference type="InterPro" id="IPR045864">
    <property type="entry name" value="aa-tRNA-synth_II/BPL/LPL"/>
</dbReference>
<dbReference type="CDD" id="cd04317">
    <property type="entry name" value="EcAspRS_like_N"/>
    <property type="match status" value="1"/>
</dbReference>
<dbReference type="InterPro" id="IPR006195">
    <property type="entry name" value="aa-tRNA-synth_II"/>
</dbReference>
<dbReference type="GO" id="GO:0005739">
    <property type="term" value="C:mitochondrion"/>
    <property type="evidence" value="ECO:0007669"/>
    <property type="project" value="TreeGrafter"/>
</dbReference>
<dbReference type="PANTHER" id="PTHR22594">
    <property type="entry name" value="ASPARTYL/LYSYL-TRNA SYNTHETASE"/>
    <property type="match status" value="1"/>
</dbReference>
<dbReference type="EMBL" id="CAJPEX010000674">
    <property type="protein sequence ID" value="CAG0916806.1"/>
    <property type="molecule type" value="Genomic_DNA"/>
</dbReference>
<evidence type="ECO:0000256" key="4">
    <source>
        <dbReference type="ARBA" id="ARBA00022840"/>
    </source>
</evidence>
<dbReference type="Gene3D" id="3.30.930.10">
    <property type="entry name" value="Bira Bifunctional Protein, Domain 2"/>
    <property type="match status" value="1"/>
</dbReference>
<dbReference type="InterPro" id="IPR012340">
    <property type="entry name" value="NA-bd_OB-fold"/>
</dbReference>
<dbReference type="PRINTS" id="PR01042">
    <property type="entry name" value="TRNASYNTHASP"/>
</dbReference>
<protein>
    <recommendedName>
        <fullName evidence="7">Aminoacyl-transfer RNA synthetases class-II family profile domain-containing protein</fullName>
    </recommendedName>
</protein>
<dbReference type="SUPFAM" id="SSF55681">
    <property type="entry name" value="Class II aaRS and biotin synthetases"/>
    <property type="match status" value="1"/>
</dbReference>
<gene>
    <name evidence="8" type="ORF">NMOB1V02_LOCUS4406</name>
</gene>
<sequence length="631" mass="71613">MLLGGMRFLLTRVRGAIHVKNVIVRARSSWTAERFQDLQCKTHSCHELRSSHVGQEVVLSGWVQFVRSGRFLVVRDGIGSIQVILEENQLPSFPDMKKMSLESVVQIRGLVQRRPEGQENDSMATGEIEVIAKEVKILSRAAAKLPIQIRPRKEVGESVRMRHRYLDLRTQVMQRNLRSRSELTLRMREFMLRREGFIEIETPTLFRKTPGGAREFIVPTHERGKFYALTQSPQQFKQLLMVGGFEKYFQICRCYRDEGSRPDRQPEFTQVDLEMAFSNKASVMDMVERLLKACLSDPLLGREERDSLAKHGPPALRNGLSLPSTFPCMTYEHAMNKYGTDKPDLRYECQIFDFDEDARMSGLTSWNASLESGHVARAIVLLNAEGILSDMPPDVCVFAARTNGSLRSFSNLNPKETWCKSMRDRLKLQSRDLLCIAIGKKLDVLKSLGSIRTEYCKMSALSDSGTDEFDAKFKFLWVVDFPLFEKDEKDESIQSVHHPFTRPVSEHLGFLKSDPLQVIGEHYDLVLNGCEIAGGSMRIHEKELQEYVFKDILGINGKEMEYFLEALDSGCPPHGGIAIGLDRLHSLLTESASIRNVIAFPKTHFGRDLMADAPSEASAADLAHYHLRLGP</sequence>
<dbReference type="GO" id="GO:0003676">
    <property type="term" value="F:nucleic acid binding"/>
    <property type="evidence" value="ECO:0007669"/>
    <property type="project" value="InterPro"/>
</dbReference>
<dbReference type="NCBIfam" id="TIGR00459">
    <property type="entry name" value="aspS_bact"/>
    <property type="match status" value="1"/>
</dbReference>
<dbReference type="InterPro" id="IPR002312">
    <property type="entry name" value="Asp/Asn-tRNA-synth_IIb"/>
</dbReference>
<dbReference type="SUPFAM" id="SSF50249">
    <property type="entry name" value="Nucleic acid-binding proteins"/>
    <property type="match status" value="1"/>
</dbReference>
<keyword evidence="5" id="KW-0648">Protein biosynthesis</keyword>
<dbReference type="OrthoDB" id="439710at2759"/>
<dbReference type="InterPro" id="IPR004364">
    <property type="entry name" value="Aa-tRNA-synt_II"/>
</dbReference>
<keyword evidence="2" id="KW-0436">Ligase</keyword>
<evidence type="ECO:0000313" key="9">
    <source>
        <dbReference type="Proteomes" id="UP000678499"/>
    </source>
</evidence>
<dbReference type="InterPro" id="IPR047089">
    <property type="entry name" value="Asp-tRNA-ligase_1_N"/>
</dbReference>
<evidence type="ECO:0000259" key="7">
    <source>
        <dbReference type="PROSITE" id="PS50862"/>
    </source>
</evidence>
<dbReference type="Pfam" id="PF00152">
    <property type="entry name" value="tRNA-synt_2"/>
    <property type="match status" value="1"/>
</dbReference>
<proteinExistence type="inferred from homology"/>
<dbReference type="AlphaFoldDB" id="A0A7R9BJS2"/>
<dbReference type="PANTHER" id="PTHR22594:SF5">
    <property type="entry name" value="ASPARTATE--TRNA LIGASE, MITOCHONDRIAL"/>
    <property type="match status" value="1"/>
</dbReference>
<keyword evidence="3" id="KW-0547">Nucleotide-binding</keyword>
<accession>A0A7R9BJS2</accession>
<dbReference type="GO" id="GO:0006422">
    <property type="term" value="P:aspartyl-tRNA aminoacylation"/>
    <property type="evidence" value="ECO:0007669"/>
    <property type="project" value="TreeGrafter"/>
</dbReference>
<feature type="domain" description="Aminoacyl-transfer RNA synthetases class-II family profile" evidence="7">
    <location>
        <begin position="177"/>
        <end position="601"/>
    </location>
</feature>
<dbReference type="InterPro" id="IPR004524">
    <property type="entry name" value="Asp-tRNA-ligase_1"/>
</dbReference>
<organism evidence="8">
    <name type="scientific">Notodromas monacha</name>
    <dbReference type="NCBI Taxonomy" id="399045"/>
    <lineage>
        <taxon>Eukaryota</taxon>
        <taxon>Metazoa</taxon>
        <taxon>Ecdysozoa</taxon>
        <taxon>Arthropoda</taxon>
        <taxon>Crustacea</taxon>
        <taxon>Oligostraca</taxon>
        <taxon>Ostracoda</taxon>
        <taxon>Podocopa</taxon>
        <taxon>Podocopida</taxon>
        <taxon>Cypridocopina</taxon>
        <taxon>Cypridoidea</taxon>
        <taxon>Cyprididae</taxon>
        <taxon>Notodromas</taxon>
    </lineage>
</organism>
<dbReference type="EMBL" id="OA882711">
    <property type="protein sequence ID" value="CAD7276654.1"/>
    <property type="molecule type" value="Genomic_DNA"/>
</dbReference>
<dbReference type="InterPro" id="IPR004365">
    <property type="entry name" value="NA-bd_OB_tRNA"/>
</dbReference>
<dbReference type="Gene3D" id="2.40.50.140">
    <property type="entry name" value="Nucleic acid-binding proteins"/>
    <property type="match status" value="1"/>
</dbReference>
<keyword evidence="6" id="KW-0030">Aminoacyl-tRNA synthetase</keyword>
<keyword evidence="9" id="KW-1185">Reference proteome</keyword>
<comment type="similarity">
    <text evidence="1">Belongs to the class-II aminoacyl-tRNA synthetase family. Type 1 subfamily.</text>
</comment>
<evidence type="ECO:0000256" key="1">
    <source>
        <dbReference type="ARBA" id="ARBA00006303"/>
    </source>
</evidence>
<evidence type="ECO:0000256" key="6">
    <source>
        <dbReference type="ARBA" id="ARBA00023146"/>
    </source>
</evidence>
<dbReference type="InterPro" id="IPR004115">
    <property type="entry name" value="GAD-like_sf"/>
</dbReference>
<dbReference type="Gene3D" id="3.30.1360.30">
    <property type="entry name" value="GAD-like domain"/>
    <property type="match status" value="1"/>
</dbReference>
<dbReference type="PROSITE" id="PS50862">
    <property type="entry name" value="AA_TRNA_LIGASE_II"/>
    <property type="match status" value="1"/>
</dbReference>
<name>A0A7R9BJS2_9CRUS</name>
<evidence type="ECO:0000256" key="2">
    <source>
        <dbReference type="ARBA" id="ARBA00022598"/>
    </source>
</evidence>
<dbReference type="Pfam" id="PF01336">
    <property type="entry name" value="tRNA_anti-codon"/>
    <property type="match status" value="1"/>
</dbReference>
<evidence type="ECO:0000256" key="3">
    <source>
        <dbReference type="ARBA" id="ARBA00022741"/>
    </source>
</evidence>
<dbReference type="GO" id="GO:0004815">
    <property type="term" value="F:aspartate-tRNA ligase activity"/>
    <property type="evidence" value="ECO:0007669"/>
    <property type="project" value="TreeGrafter"/>
</dbReference>
<dbReference type="NCBIfam" id="NF001750">
    <property type="entry name" value="PRK00476.1"/>
    <property type="match status" value="1"/>
</dbReference>
<dbReference type="HAMAP" id="MF_00044">
    <property type="entry name" value="Asp_tRNA_synth_type1"/>
    <property type="match status" value="1"/>
</dbReference>
<evidence type="ECO:0000313" key="8">
    <source>
        <dbReference type="EMBL" id="CAD7276654.1"/>
    </source>
</evidence>